<dbReference type="SMART" id="SM00642">
    <property type="entry name" value="Aamy"/>
    <property type="match status" value="1"/>
</dbReference>
<dbReference type="GO" id="GO:0005829">
    <property type="term" value="C:cytosol"/>
    <property type="evidence" value="ECO:0007669"/>
    <property type="project" value="TreeGrafter"/>
</dbReference>
<keyword evidence="8 10" id="KW-0320">Glycogen biosynthesis</keyword>
<dbReference type="SUPFAM" id="SSF51445">
    <property type="entry name" value="(Trans)glycosidases"/>
    <property type="match status" value="1"/>
</dbReference>
<feature type="active site" description="Proton donor" evidence="10 11">
    <location>
        <position position="366"/>
    </location>
</feature>
<dbReference type="Proteomes" id="UP000018339">
    <property type="component" value="Unassembled WGS sequence"/>
</dbReference>
<dbReference type="AlphaFoldDB" id="A0A7U9P7I7"/>
<evidence type="ECO:0000256" key="11">
    <source>
        <dbReference type="PIRSR" id="PIRSR000463-1"/>
    </source>
</evidence>
<organism evidence="14 15">
    <name type="scientific">Geobacillus thermopakistaniensis (strain MAS1)</name>
    <dbReference type="NCBI Taxonomy" id="1408282"/>
    <lineage>
        <taxon>Bacteria</taxon>
        <taxon>Bacillati</taxon>
        <taxon>Bacillota</taxon>
        <taxon>Bacilli</taxon>
        <taxon>Bacillales</taxon>
        <taxon>Anoxybacillaceae</taxon>
        <taxon>Geobacillus</taxon>
    </lineage>
</organism>
<evidence type="ECO:0000313" key="15">
    <source>
        <dbReference type="Proteomes" id="UP000018339"/>
    </source>
</evidence>
<dbReference type="Pfam" id="PF00128">
    <property type="entry name" value="Alpha-amylase"/>
    <property type="match status" value="2"/>
</dbReference>
<evidence type="ECO:0000256" key="1">
    <source>
        <dbReference type="ARBA" id="ARBA00000826"/>
    </source>
</evidence>
<dbReference type="InterPro" id="IPR014756">
    <property type="entry name" value="Ig_E-set"/>
</dbReference>
<dbReference type="Gene3D" id="2.60.40.1180">
    <property type="entry name" value="Golgi alpha-mannosidase II"/>
    <property type="match status" value="1"/>
</dbReference>
<dbReference type="InterPro" id="IPR004193">
    <property type="entry name" value="Glyco_hydro_13_N"/>
</dbReference>
<dbReference type="EMBL" id="AYSF01000028">
    <property type="protein sequence ID" value="ESU73465.1"/>
    <property type="molecule type" value="Genomic_DNA"/>
</dbReference>
<keyword evidence="15" id="KW-1185">Reference proteome</keyword>
<dbReference type="InterPro" id="IPR013780">
    <property type="entry name" value="Glyco_hydro_b"/>
</dbReference>
<dbReference type="InterPro" id="IPR013783">
    <property type="entry name" value="Ig-like_fold"/>
</dbReference>
<dbReference type="GO" id="GO:0005978">
    <property type="term" value="P:glycogen biosynthetic process"/>
    <property type="evidence" value="ECO:0007669"/>
    <property type="project" value="UniProtKB-UniRule"/>
</dbReference>
<keyword evidence="7 10" id="KW-0808">Transferase</keyword>
<dbReference type="GO" id="GO:0003844">
    <property type="term" value="F:1,4-alpha-glucan branching enzyme activity"/>
    <property type="evidence" value="ECO:0007669"/>
    <property type="project" value="UniProtKB-UniRule"/>
</dbReference>
<dbReference type="GO" id="GO:0043169">
    <property type="term" value="F:cation binding"/>
    <property type="evidence" value="ECO:0007669"/>
    <property type="project" value="InterPro"/>
</dbReference>
<sequence length="680" mass="79726">MYGHHFASERMRSSLIAANPTDLEVYLFHEGRLYQSYELFGAHVIRGGGAVGTRFCVWAPHAREVRLVGSFNDWNGTNSPLTKVNDEGVWTIVVPENLEGHLYKYEIITPDGRVLLKADPYAFYSELRPHTASIVYDLKGYEWNDSPWQRKKRRKRIYDQPMVIYELHFGSWKKKPDGRFYTYREMADELIPYVLERGFTHIELLPLVEHPLDRSWGYQGTGYYSVTSRYGTPHDFMYFVDRCHQAGLGVIIDWVPGHFCKDAHGLYMFDGAPTYEYANEKDRENYVWGTANFDLGKPEVRSFLISNALFWLEYYHVDGFRVDAVANMLYWPNNDRLYENPYAVEFLRQLNEAVFAYDPNVWMIAEDSTDWPRVTAPTYDGGLGFNYKWNMGWMNDMLKYMETPPHERKYAHNQVSFSLLYAYSENFILPFSHDEVVHGKKSLLNKMPGSYEEKFAQLRLLYGYMMAHPGKKLLFMGSEFAQFDEWKFAEELDWVLFDFELHRKMDEYVKQLIACYKRYKPFYELDHDPRGFEWIDVHNAEQSIFSFIRRGKKEGDVLVIVCNFTNQAYDDYKVGVPLLAPYREVLNSDAAEFGGSGHVNGKRLPAFSEPFHGKPYHVRMTIPPFGISILRPVQKRGERKQNEEEVHRHVIGRRARKPASLADEKHRETSRAVWGEVPDH</sequence>
<dbReference type="FunFam" id="2.60.40.1180:FF:000002">
    <property type="entry name" value="1,4-alpha-glucan branching enzyme GlgB"/>
    <property type="match status" value="1"/>
</dbReference>
<evidence type="ECO:0000256" key="12">
    <source>
        <dbReference type="SAM" id="MobiDB-lite"/>
    </source>
</evidence>
<comment type="caution">
    <text evidence="14">The sequence shown here is derived from an EMBL/GenBank/DDBJ whole genome shotgun (WGS) entry which is preliminary data.</text>
</comment>
<feature type="active site" description="Nucleophile" evidence="10 11">
    <location>
        <position position="323"/>
    </location>
</feature>
<dbReference type="PIRSF" id="PIRSF000463">
    <property type="entry name" value="GlgB"/>
    <property type="match status" value="1"/>
</dbReference>
<feature type="region of interest" description="Disordered" evidence="12">
    <location>
        <begin position="636"/>
        <end position="680"/>
    </location>
</feature>
<dbReference type="InterPro" id="IPR006048">
    <property type="entry name" value="A-amylase/branching_C"/>
</dbReference>
<dbReference type="FunFam" id="3.20.20.80:FF:000003">
    <property type="entry name" value="1,4-alpha-glucan branching enzyme GlgB"/>
    <property type="match status" value="1"/>
</dbReference>
<keyword evidence="6 10" id="KW-0328">Glycosyltransferase</keyword>
<feature type="domain" description="Glycosyl hydrolase family 13 catalytic" evidence="13">
    <location>
        <begin position="166"/>
        <end position="498"/>
    </location>
</feature>
<name>A0A7U9P7I7_GEOTM</name>
<feature type="compositionally biased region" description="Basic and acidic residues" evidence="12">
    <location>
        <begin position="636"/>
        <end position="648"/>
    </location>
</feature>
<dbReference type="CDD" id="cd02855">
    <property type="entry name" value="E_set_GBE_prok_N"/>
    <property type="match status" value="1"/>
</dbReference>
<evidence type="ECO:0000259" key="13">
    <source>
        <dbReference type="SMART" id="SM00642"/>
    </source>
</evidence>
<dbReference type="NCBIfam" id="TIGR01515">
    <property type="entry name" value="branching_enzym"/>
    <property type="match status" value="1"/>
</dbReference>
<comment type="pathway">
    <text evidence="3 10">Glycan biosynthesis; glycogen biosynthesis.</text>
</comment>
<dbReference type="SUPFAM" id="SSF51011">
    <property type="entry name" value="Glycosyl hydrolase domain"/>
    <property type="match status" value="1"/>
</dbReference>
<evidence type="ECO:0000256" key="2">
    <source>
        <dbReference type="ARBA" id="ARBA00002953"/>
    </source>
</evidence>
<evidence type="ECO:0000256" key="3">
    <source>
        <dbReference type="ARBA" id="ARBA00004964"/>
    </source>
</evidence>
<dbReference type="Gene3D" id="2.60.40.10">
    <property type="entry name" value="Immunoglobulins"/>
    <property type="match status" value="1"/>
</dbReference>
<dbReference type="PANTHER" id="PTHR43651:SF3">
    <property type="entry name" value="1,4-ALPHA-GLUCAN-BRANCHING ENZYME"/>
    <property type="match status" value="1"/>
</dbReference>
<dbReference type="Pfam" id="PF02922">
    <property type="entry name" value="CBM_48"/>
    <property type="match status" value="1"/>
</dbReference>
<evidence type="ECO:0000256" key="7">
    <source>
        <dbReference type="ARBA" id="ARBA00022679"/>
    </source>
</evidence>
<evidence type="ECO:0000256" key="8">
    <source>
        <dbReference type="ARBA" id="ARBA00023056"/>
    </source>
</evidence>
<evidence type="ECO:0000256" key="9">
    <source>
        <dbReference type="ARBA" id="ARBA00023277"/>
    </source>
</evidence>
<accession>A0A7U9P7I7</accession>
<dbReference type="PANTHER" id="PTHR43651">
    <property type="entry name" value="1,4-ALPHA-GLUCAN-BRANCHING ENZYME"/>
    <property type="match status" value="1"/>
</dbReference>
<comment type="function">
    <text evidence="2 10">Catalyzes the formation of the alpha-1,6-glucosidic linkages in glycogen by scission of a 1,4-alpha-linked oligosaccharide from growing alpha-1,4-glucan chains and the subsequent attachment of the oligosaccharide to the alpha-1,6 position.</text>
</comment>
<evidence type="ECO:0000256" key="10">
    <source>
        <dbReference type="HAMAP-Rule" id="MF_00685"/>
    </source>
</evidence>
<dbReference type="InterPro" id="IPR006407">
    <property type="entry name" value="GlgB"/>
</dbReference>
<protein>
    <recommendedName>
        <fullName evidence="10">1,4-alpha-glucan branching enzyme GlgB</fullName>
        <ecNumber evidence="10">2.4.1.18</ecNumber>
    </recommendedName>
    <alternativeName>
        <fullName evidence="10">1,4-alpha-D-glucan:1,4-alpha-D-glucan 6-glucosyl-transferase</fullName>
    </alternativeName>
    <alternativeName>
        <fullName evidence="10">Alpha-(1-&gt;4)-glucan branching enzyme</fullName>
    </alternativeName>
    <alternativeName>
        <fullName evidence="10">Glycogen branching enzyme</fullName>
        <shortName evidence="10">BE</shortName>
    </alternativeName>
</protein>
<dbReference type="SUPFAM" id="SSF81296">
    <property type="entry name" value="E set domains"/>
    <property type="match status" value="1"/>
</dbReference>
<evidence type="ECO:0000313" key="14">
    <source>
        <dbReference type="EMBL" id="ESU73465.1"/>
    </source>
</evidence>
<evidence type="ECO:0000256" key="6">
    <source>
        <dbReference type="ARBA" id="ARBA00022676"/>
    </source>
</evidence>
<dbReference type="NCBIfam" id="NF008967">
    <property type="entry name" value="PRK12313.1"/>
    <property type="match status" value="1"/>
</dbReference>
<dbReference type="InterPro" id="IPR037439">
    <property type="entry name" value="Branching_enzy"/>
</dbReference>
<comment type="similarity">
    <text evidence="4 10">Belongs to the glycosyl hydrolase 13 family. GlgB subfamily.</text>
</comment>
<keyword evidence="9 10" id="KW-0119">Carbohydrate metabolism</keyword>
<dbReference type="HAMAP" id="MF_00685">
    <property type="entry name" value="GlgB"/>
    <property type="match status" value="1"/>
</dbReference>
<proteinExistence type="inferred from homology"/>
<dbReference type="InterPro" id="IPR006047">
    <property type="entry name" value="GH13_cat_dom"/>
</dbReference>
<dbReference type="Pfam" id="PF02806">
    <property type="entry name" value="Alpha-amylase_C"/>
    <property type="match status" value="1"/>
</dbReference>
<evidence type="ECO:0000256" key="5">
    <source>
        <dbReference type="ARBA" id="ARBA00022600"/>
    </source>
</evidence>
<keyword evidence="5 10" id="KW-0321">Glycogen metabolism</keyword>
<reference evidence="14 15" key="1">
    <citation type="journal article" date="2014" name="Genome Announc.">
        <title>Draft Genome Sequence of Geobacillus thermopakistaniensis Strain MAS1.</title>
        <authorList>
            <person name="Siddiqui M.A."/>
            <person name="Rashid N."/>
            <person name="Ayyampalayam S."/>
            <person name="Whitman W.B."/>
        </authorList>
    </citation>
    <scope>NUCLEOTIDE SEQUENCE [LARGE SCALE GENOMIC DNA]</scope>
    <source>
        <strain evidence="14 15">MAS1</strain>
    </source>
</reference>
<comment type="subunit">
    <text evidence="10">Monomer.</text>
</comment>
<gene>
    <name evidence="10" type="primary">glgB</name>
    <name evidence="14" type="ORF">T260_02610</name>
</gene>
<dbReference type="Gene3D" id="3.20.20.80">
    <property type="entry name" value="Glycosidases"/>
    <property type="match status" value="1"/>
</dbReference>
<dbReference type="InterPro" id="IPR044143">
    <property type="entry name" value="GlgB_N_E_set_prok"/>
</dbReference>
<dbReference type="InterPro" id="IPR017853">
    <property type="entry name" value="GH"/>
</dbReference>
<dbReference type="FunFam" id="2.60.40.10:FF:000169">
    <property type="entry name" value="1,4-alpha-glucan branching enzyme GlgB"/>
    <property type="match status" value="1"/>
</dbReference>
<dbReference type="GO" id="GO:0004553">
    <property type="term" value="F:hydrolase activity, hydrolyzing O-glycosyl compounds"/>
    <property type="evidence" value="ECO:0007669"/>
    <property type="project" value="InterPro"/>
</dbReference>
<dbReference type="CDD" id="cd11322">
    <property type="entry name" value="AmyAc_Glg_BE"/>
    <property type="match status" value="1"/>
</dbReference>
<dbReference type="UniPathway" id="UPA00164"/>
<comment type="catalytic activity">
    <reaction evidence="1 10">
        <text>Transfers a segment of a (1-&gt;4)-alpha-D-glucan chain to a primary hydroxy group in a similar glucan chain.</text>
        <dbReference type="EC" id="2.4.1.18"/>
    </reaction>
</comment>
<dbReference type="NCBIfam" id="NF003811">
    <property type="entry name" value="PRK05402.1"/>
    <property type="match status" value="1"/>
</dbReference>
<evidence type="ECO:0000256" key="4">
    <source>
        <dbReference type="ARBA" id="ARBA00009000"/>
    </source>
</evidence>
<dbReference type="EC" id="2.4.1.18" evidence="10"/>